<evidence type="ECO:0000313" key="4">
    <source>
        <dbReference type="Proteomes" id="UP000232003"/>
    </source>
</evidence>
<proteinExistence type="predicted"/>
<dbReference type="Proteomes" id="UP000232003">
    <property type="component" value="Chromosome"/>
</dbReference>
<sequence>MSIGDLSGYGCMHSYILKQEKQKAWILPYVNTELFNQVLADFAREFELGAKKHILLAVDRAGWHISHDLKIPVGLHLTLLPSHSPELQPAERLWTLVDEPIANQSFKTLDDLEEVLFQRCQSLLQMKDFIQGLTGFHWWIKIGV</sequence>
<dbReference type="EMBL" id="CP024785">
    <property type="protein sequence ID" value="AUB34264.1"/>
    <property type="molecule type" value="Genomic_DNA"/>
</dbReference>
<keyword evidence="4" id="KW-1185">Reference proteome</keyword>
<protein>
    <submittedName>
        <fullName evidence="3">Transposase</fullName>
    </submittedName>
</protein>
<dbReference type="AlphaFoldDB" id="A0A2K8SFM0"/>
<dbReference type="GO" id="GO:0003676">
    <property type="term" value="F:nucleic acid binding"/>
    <property type="evidence" value="ECO:0007669"/>
    <property type="project" value="InterPro"/>
</dbReference>
<feature type="domain" description="Tc1-like transposase DDE" evidence="1">
    <location>
        <begin position="20"/>
        <end position="112"/>
    </location>
</feature>
<gene>
    <name evidence="2" type="ORF">COO91_00013</name>
    <name evidence="3" type="ORF">COO91_00077</name>
</gene>
<dbReference type="InterPro" id="IPR036397">
    <property type="entry name" value="RNaseH_sf"/>
</dbReference>
<evidence type="ECO:0000259" key="1">
    <source>
        <dbReference type="Pfam" id="PF13358"/>
    </source>
</evidence>
<dbReference type="Pfam" id="PF13358">
    <property type="entry name" value="DDE_3"/>
    <property type="match status" value="1"/>
</dbReference>
<organism evidence="3 4">
    <name type="scientific">Nostoc flagelliforme CCNUN1</name>
    <dbReference type="NCBI Taxonomy" id="2038116"/>
    <lineage>
        <taxon>Bacteria</taxon>
        <taxon>Bacillati</taxon>
        <taxon>Cyanobacteriota</taxon>
        <taxon>Cyanophyceae</taxon>
        <taxon>Nostocales</taxon>
        <taxon>Nostocaceae</taxon>
        <taxon>Nostoc</taxon>
    </lineage>
</organism>
<dbReference type="EMBL" id="CP024785">
    <property type="protein sequence ID" value="AUB34203.1"/>
    <property type="molecule type" value="Genomic_DNA"/>
</dbReference>
<dbReference type="Gene3D" id="3.30.420.10">
    <property type="entry name" value="Ribonuclease H-like superfamily/Ribonuclease H"/>
    <property type="match status" value="1"/>
</dbReference>
<evidence type="ECO:0000313" key="3">
    <source>
        <dbReference type="EMBL" id="AUB34264.1"/>
    </source>
</evidence>
<accession>A0A2K8SFM0</accession>
<dbReference type="KEGG" id="nfl:COO91_00013"/>
<evidence type="ECO:0000313" key="2">
    <source>
        <dbReference type="EMBL" id="AUB34203.1"/>
    </source>
</evidence>
<dbReference type="InterPro" id="IPR038717">
    <property type="entry name" value="Tc1-like_DDE_dom"/>
</dbReference>
<name>A0A2K8SFM0_9NOSO</name>
<dbReference type="KEGG" id="nfl:COO91_00077"/>
<reference evidence="3 4" key="1">
    <citation type="submission" date="2017-11" db="EMBL/GenBank/DDBJ databases">
        <title>Complete genome of a free-living desiccation-tolerant cyanobacterium and its photosynthetic adaptation to extreme terrestrial habitat.</title>
        <authorList>
            <person name="Shang J."/>
        </authorList>
    </citation>
    <scope>NUCLEOTIDE SEQUENCE [LARGE SCALE GENOMIC DNA]</scope>
    <source>
        <strain evidence="3 4">CCNUN1</strain>
    </source>
</reference>